<keyword evidence="4" id="KW-1185">Reference proteome</keyword>
<keyword evidence="2" id="KW-0472">Membrane</keyword>
<reference evidence="3 4" key="1">
    <citation type="submission" date="2021-08" db="EMBL/GenBank/DDBJ databases">
        <title>WGS of actinomycetes from Thailand.</title>
        <authorList>
            <person name="Thawai C."/>
        </authorList>
    </citation>
    <scope>NUCLEOTIDE SEQUENCE [LARGE SCALE GENOMIC DNA]</scope>
    <source>
        <strain evidence="3 4">PLK6-54</strain>
    </source>
</reference>
<proteinExistence type="predicted"/>
<keyword evidence="2" id="KW-0812">Transmembrane</keyword>
<keyword evidence="2" id="KW-1133">Transmembrane helix</keyword>
<organism evidence="3 4">
    <name type="scientific">Actinacidiphila acidipaludis</name>
    <dbReference type="NCBI Taxonomy" id="2873382"/>
    <lineage>
        <taxon>Bacteria</taxon>
        <taxon>Bacillati</taxon>
        <taxon>Actinomycetota</taxon>
        <taxon>Actinomycetes</taxon>
        <taxon>Kitasatosporales</taxon>
        <taxon>Streptomycetaceae</taxon>
        <taxon>Actinacidiphila</taxon>
    </lineage>
</organism>
<feature type="region of interest" description="Disordered" evidence="1">
    <location>
        <begin position="173"/>
        <end position="200"/>
    </location>
</feature>
<accession>A0ABS7Q290</accession>
<sequence length="231" mass="24318">MTSAESAGEADFWPFLISRGRRSGFQVVAAPDFLCDAGLVDLLWETAGGSPMAPGQARRRAVKGTAVGDFAVLFRVRLAEAADLGAEGDRPRDEHGRPVPVVEGVVERAAQAGTVTDDVLGRGAEECAGHLREFWRADLAWPGPAPTCSFHVRRTGPGRPLDWELLEERRVAPRPVPPSAGGERAPASPETGPPKAEARAAAGRRRAYAALGGAGMAVAAVIAWAVGSRNR</sequence>
<gene>
    <name evidence="3" type="ORF">K7862_06290</name>
</gene>
<protein>
    <submittedName>
        <fullName evidence="3">Uncharacterized protein</fullName>
    </submittedName>
</protein>
<dbReference type="RefSeq" id="WP_222961409.1">
    <property type="nucleotide sequence ID" value="NZ_JAINZZ010000005.1"/>
</dbReference>
<evidence type="ECO:0000313" key="4">
    <source>
        <dbReference type="Proteomes" id="UP000778578"/>
    </source>
</evidence>
<comment type="caution">
    <text evidence="3">The sequence shown here is derived from an EMBL/GenBank/DDBJ whole genome shotgun (WGS) entry which is preliminary data.</text>
</comment>
<dbReference type="Proteomes" id="UP000778578">
    <property type="component" value="Unassembled WGS sequence"/>
</dbReference>
<evidence type="ECO:0000256" key="2">
    <source>
        <dbReference type="SAM" id="Phobius"/>
    </source>
</evidence>
<name>A0ABS7Q290_9ACTN</name>
<dbReference type="EMBL" id="JAINZZ010000005">
    <property type="protein sequence ID" value="MBY8877252.1"/>
    <property type="molecule type" value="Genomic_DNA"/>
</dbReference>
<feature type="transmembrane region" description="Helical" evidence="2">
    <location>
        <begin position="207"/>
        <end position="226"/>
    </location>
</feature>
<evidence type="ECO:0000256" key="1">
    <source>
        <dbReference type="SAM" id="MobiDB-lite"/>
    </source>
</evidence>
<evidence type="ECO:0000313" key="3">
    <source>
        <dbReference type="EMBL" id="MBY8877252.1"/>
    </source>
</evidence>